<evidence type="ECO:0000313" key="4">
    <source>
        <dbReference type="EMBL" id="QII81113.1"/>
    </source>
</evidence>
<protein>
    <submittedName>
        <fullName evidence="4">DUF1648 domain-containing protein</fullName>
    </submittedName>
</protein>
<name>A0A6G7K776_9LACT</name>
<keyword evidence="1" id="KW-0472">Membrane</keyword>
<dbReference type="PANTHER" id="PTHR37810">
    <property type="entry name" value="IMMUNITY PROTEIN SDPI"/>
    <property type="match status" value="1"/>
</dbReference>
<dbReference type="Proteomes" id="UP000501451">
    <property type="component" value="Chromosome"/>
</dbReference>
<feature type="domain" description="DUF5808" evidence="3">
    <location>
        <begin position="332"/>
        <end position="357"/>
    </location>
</feature>
<feature type="transmembrane region" description="Helical" evidence="1">
    <location>
        <begin position="146"/>
        <end position="165"/>
    </location>
</feature>
<feature type="transmembrane region" description="Helical" evidence="1">
    <location>
        <begin position="356"/>
        <end position="376"/>
    </location>
</feature>
<dbReference type="InterPro" id="IPR043831">
    <property type="entry name" value="DUF5808"/>
</dbReference>
<dbReference type="Pfam" id="PF07853">
    <property type="entry name" value="DUF1648"/>
    <property type="match status" value="1"/>
</dbReference>
<feature type="transmembrane region" description="Helical" evidence="1">
    <location>
        <begin position="53"/>
        <end position="74"/>
    </location>
</feature>
<dbReference type="EMBL" id="CP049740">
    <property type="protein sequence ID" value="QII81113.1"/>
    <property type="molecule type" value="Genomic_DNA"/>
</dbReference>
<gene>
    <name evidence="4" type="ORF">G7057_00580</name>
</gene>
<feature type="domain" description="DUF1648" evidence="2">
    <location>
        <begin position="153"/>
        <end position="200"/>
    </location>
</feature>
<evidence type="ECO:0000259" key="3">
    <source>
        <dbReference type="Pfam" id="PF19124"/>
    </source>
</evidence>
<reference evidence="4 5" key="1">
    <citation type="journal article" date="2017" name="Int. J. Syst. Evol. Microbiol.">
        <title>Jeotgalibaca porci sp. nov. and Jeotgalibaca arthritidis sp. nov., isolated from pigs, and emended description of the genus Jeotgalibaca.</title>
        <authorList>
            <person name="Zamora L."/>
            <person name="Perez-Sancho M."/>
            <person name="Dominguez L."/>
            <person name="Fernandez-Garayzabal J.F."/>
            <person name="Vela A.I."/>
        </authorList>
    </citation>
    <scope>NUCLEOTIDE SEQUENCE [LARGE SCALE GENOMIC DNA]</scope>
    <source>
        <strain evidence="4 5">CECT 9157</strain>
    </source>
</reference>
<keyword evidence="1" id="KW-1133">Transmembrane helix</keyword>
<evidence type="ECO:0000256" key="1">
    <source>
        <dbReference type="SAM" id="Phobius"/>
    </source>
</evidence>
<feature type="transmembrane region" description="Helical" evidence="1">
    <location>
        <begin position="6"/>
        <end position="25"/>
    </location>
</feature>
<dbReference type="GO" id="GO:0009636">
    <property type="term" value="P:response to toxic substance"/>
    <property type="evidence" value="ECO:0007669"/>
    <property type="project" value="TreeGrafter"/>
</dbReference>
<evidence type="ECO:0000313" key="5">
    <source>
        <dbReference type="Proteomes" id="UP000501451"/>
    </source>
</evidence>
<keyword evidence="1" id="KW-0812">Transmembrane</keyword>
<keyword evidence="5" id="KW-1185">Reference proteome</keyword>
<feature type="transmembrane region" description="Helical" evidence="1">
    <location>
        <begin position="185"/>
        <end position="211"/>
    </location>
</feature>
<sequence length="379" mass="43414">MWLFIGLMVFTVIAMGVTTGLTPYFSRRATPFGISVPVDELKSVFLKGLVKNYVTINVVISVLLALPMLVMPFVFEGEAVEVAVSIYLIVSIFLFMAISFALYLFYRKKITTWKKQFINDTNDIKKTVIIDTNFHKDLKLISSRAVILWQLFIIVMTTLIALLNYDRIPNQIPINFDSQFQANQFVMKSYVTVLAFPGLQMLMVPILYLAYYSFIKSRQKLSPLAPLVSSLKSKLFRQAWTRFFFALSILTQLLISVSFLTTTLLDETYIWIAMVSIFTFLVFTIASSIYLSLKYGQAGEKLKIDNDDETSQYYQDPEDDDKWLAGMFYYNPDDAAIFVEKRFGIGTTVNLARWQAWAFTLGIVILTLAMVLWGLLLDQ</sequence>
<feature type="transmembrane region" description="Helical" evidence="1">
    <location>
        <begin position="86"/>
        <end position="106"/>
    </location>
</feature>
<dbReference type="Pfam" id="PF19124">
    <property type="entry name" value="DUF5808"/>
    <property type="match status" value="1"/>
</dbReference>
<dbReference type="AlphaFoldDB" id="A0A6G7K776"/>
<dbReference type="PANTHER" id="PTHR37810:SF9">
    <property type="entry name" value="MEMBRANE PROTEIN"/>
    <property type="match status" value="1"/>
</dbReference>
<feature type="transmembrane region" description="Helical" evidence="1">
    <location>
        <begin position="243"/>
        <end position="264"/>
    </location>
</feature>
<organism evidence="4 5">
    <name type="scientific">Jeotgalibaca arthritidis</name>
    <dbReference type="NCBI Taxonomy" id="1868794"/>
    <lineage>
        <taxon>Bacteria</taxon>
        <taxon>Bacillati</taxon>
        <taxon>Bacillota</taxon>
        <taxon>Bacilli</taxon>
        <taxon>Lactobacillales</taxon>
        <taxon>Carnobacteriaceae</taxon>
        <taxon>Jeotgalibaca</taxon>
    </lineage>
</organism>
<dbReference type="RefSeq" id="WP_166160560.1">
    <property type="nucleotide sequence ID" value="NZ_CP049740.1"/>
</dbReference>
<proteinExistence type="predicted"/>
<dbReference type="InterPro" id="IPR012867">
    <property type="entry name" value="DUF1648"/>
</dbReference>
<accession>A0A6G7K776</accession>
<feature type="transmembrane region" description="Helical" evidence="1">
    <location>
        <begin position="270"/>
        <end position="293"/>
    </location>
</feature>
<dbReference type="KEGG" id="jar:G7057_00580"/>
<evidence type="ECO:0000259" key="2">
    <source>
        <dbReference type="Pfam" id="PF07853"/>
    </source>
</evidence>